<dbReference type="Gene3D" id="3.40.50.300">
    <property type="entry name" value="P-loop containing nucleotide triphosphate hydrolases"/>
    <property type="match status" value="1"/>
</dbReference>
<name>A0A0A7LE31_9ARCH</name>
<dbReference type="UniPathway" id="UPA00148"/>
<dbReference type="Pfam" id="PF07685">
    <property type="entry name" value="GATase_3"/>
    <property type="match status" value="1"/>
</dbReference>
<dbReference type="EMBL" id="CP010070">
    <property type="protein sequence ID" value="AIZ56552.1"/>
    <property type="molecule type" value="Genomic_DNA"/>
</dbReference>
<dbReference type="HOGENOM" id="CLU_019250_2_2_2"/>
<dbReference type="SUPFAM" id="SSF52540">
    <property type="entry name" value="P-loop containing nucleoside triphosphate hydrolases"/>
    <property type="match status" value="1"/>
</dbReference>
<evidence type="ECO:0000313" key="12">
    <source>
        <dbReference type="Proteomes" id="UP000030787"/>
    </source>
</evidence>
<dbReference type="PANTHER" id="PTHR21343">
    <property type="entry name" value="DETHIOBIOTIN SYNTHETASE"/>
    <property type="match status" value="1"/>
</dbReference>
<dbReference type="InterPro" id="IPR004459">
    <property type="entry name" value="CobQ_synth"/>
</dbReference>
<keyword evidence="5 7" id="KW-0315">Glutamine amidotransferase</keyword>
<evidence type="ECO:0000259" key="10">
    <source>
        <dbReference type="Pfam" id="PF07685"/>
    </source>
</evidence>
<dbReference type="NCBIfam" id="TIGR00313">
    <property type="entry name" value="cobQ"/>
    <property type="match status" value="1"/>
</dbReference>
<feature type="domain" description="Cysteine-rich small" evidence="9">
    <location>
        <begin position="18"/>
        <end position="86"/>
    </location>
</feature>
<dbReference type="OrthoDB" id="53136at2157"/>
<dbReference type="GO" id="GO:0009236">
    <property type="term" value="P:cobalamin biosynthetic process"/>
    <property type="evidence" value="ECO:0007669"/>
    <property type="project" value="UniProtKB-UniRule"/>
</dbReference>
<dbReference type="CDD" id="cd05389">
    <property type="entry name" value="CobQ_N"/>
    <property type="match status" value="1"/>
</dbReference>
<dbReference type="HAMAP" id="MF_00028">
    <property type="entry name" value="CobQ"/>
    <property type="match status" value="1"/>
</dbReference>
<dbReference type="Gene3D" id="3.40.50.880">
    <property type="match status" value="1"/>
</dbReference>
<reference evidence="11 12" key="1">
    <citation type="journal article" date="2014" name="Appl. Environ. Microbiol.">
        <title>Comparative Genome Analysis of 'Candidatus Methanoplasma termitum' Indicates a New Mode of Energy Metabolism in the Seventh Order of Methanogens.</title>
        <authorList>
            <person name="Lang K."/>
            <person name="Schuldes J."/>
            <person name="Klingl A."/>
            <person name="Poehlein A."/>
            <person name="Daniel R."/>
            <person name="Brune A."/>
        </authorList>
    </citation>
    <scope>NUCLEOTIDE SEQUENCE [LARGE SCALE GENOMIC DNA]</scope>
    <source>
        <strain evidence="12">Mpt1</strain>
    </source>
</reference>
<feature type="active site" evidence="7">
    <location>
        <position position="542"/>
    </location>
</feature>
<evidence type="ECO:0000256" key="6">
    <source>
        <dbReference type="ARBA" id="ARBA00025166"/>
    </source>
</evidence>
<dbReference type="STRING" id="1577791.Mpt1_c06670"/>
<dbReference type="InterPro" id="IPR047045">
    <property type="entry name" value="CobQ_N"/>
</dbReference>
<dbReference type="CDD" id="cd01750">
    <property type="entry name" value="GATase1_CobQ"/>
    <property type="match status" value="1"/>
</dbReference>
<dbReference type="GO" id="GO:0003824">
    <property type="term" value="F:catalytic activity"/>
    <property type="evidence" value="ECO:0007669"/>
    <property type="project" value="InterPro"/>
</dbReference>
<protein>
    <recommendedName>
        <fullName evidence="3 7">Probable cobyric acid synthase</fullName>
    </recommendedName>
</protein>
<evidence type="ECO:0000256" key="1">
    <source>
        <dbReference type="ARBA" id="ARBA00004953"/>
    </source>
</evidence>
<dbReference type="GO" id="GO:0015420">
    <property type="term" value="F:ABC-type vitamin B12 transporter activity"/>
    <property type="evidence" value="ECO:0007669"/>
    <property type="project" value="UniProtKB-UniRule"/>
</dbReference>
<evidence type="ECO:0000313" key="11">
    <source>
        <dbReference type="EMBL" id="AIZ56552.1"/>
    </source>
</evidence>
<evidence type="ECO:0000256" key="5">
    <source>
        <dbReference type="ARBA" id="ARBA00022962"/>
    </source>
</evidence>
<dbReference type="InterPro" id="IPR033949">
    <property type="entry name" value="CobQ_GATase1"/>
</dbReference>
<dbReference type="RefSeq" id="WP_052399268.1">
    <property type="nucleotide sequence ID" value="NZ_CP010070.1"/>
</dbReference>
<dbReference type="InterPro" id="IPR002586">
    <property type="entry name" value="CobQ/CobB/MinD/ParA_Nub-bd_dom"/>
</dbReference>
<dbReference type="InterPro" id="IPR011698">
    <property type="entry name" value="GATase_3"/>
</dbReference>
<dbReference type="PROSITE" id="PS51274">
    <property type="entry name" value="GATASE_COBBQ"/>
    <property type="match status" value="1"/>
</dbReference>
<evidence type="ECO:0000256" key="7">
    <source>
        <dbReference type="HAMAP-Rule" id="MF_00028"/>
    </source>
</evidence>
<comment type="similarity">
    <text evidence="2 7">Belongs to the CobB/CobQ family. CobQ subfamily.</text>
</comment>
<feature type="active site" description="Nucleophile" evidence="7">
    <location>
        <position position="441"/>
    </location>
</feature>
<dbReference type="InterPro" id="IPR029062">
    <property type="entry name" value="Class_I_gatase-like"/>
</dbReference>
<dbReference type="PROSITE" id="PS51273">
    <property type="entry name" value="GATASE_TYPE_1"/>
    <property type="match status" value="1"/>
</dbReference>
<dbReference type="PANTHER" id="PTHR21343:SF1">
    <property type="entry name" value="COBYRIC ACID SYNTHASE"/>
    <property type="match status" value="1"/>
</dbReference>
<evidence type="ECO:0000259" key="8">
    <source>
        <dbReference type="Pfam" id="PF01656"/>
    </source>
</evidence>
<dbReference type="GeneID" id="24818333"/>
<accession>A0A0A7LE31</accession>
<dbReference type="NCBIfam" id="NF001989">
    <property type="entry name" value="PRK00784.1"/>
    <property type="match status" value="1"/>
</dbReference>
<keyword evidence="12" id="KW-1185">Reference proteome</keyword>
<dbReference type="Pfam" id="PF04071">
    <property type="entry name" value="zf-like"/>
    <property type="match status" value="1"/>
</dbReference>
<dbReference type="Pfam" id="PF01656">
    <property type="entry name" value="CbiA"/>
    <property type="match status" value="1"/>
</dbReference>
<dbReference type="InterPro" id="IPR027417">
    <property type="entry name" value="P-loop_NTPase"/>
</dbReference>
<dbReference type="KEGG" id="mear:Mpt1_c06670"/>
<evidence type="ECO:0000256" key="2">
    <source>
        <dbReference type="ARBA" id="ARBA00006205"/>
    </source>
</evidence>
<proteinExistence type="inferred from homology"/>
<organism evidence="11 12">
    <name type="scientific">Candidatus Methanoplasma termitum</name>
    <dbReference type="NCBI Taxonomy" id="1577791"/>
    <lineage>
        <taxon>Archaea</taxon>
        <taxon>Methanobacteriati</taxon>
        <taxon>Thermoplasmatota</taxon>
        <taxon>Thermoplasmata</taxon>
        <taxon>Methanomassiliicoccales</taxon>
        <taxon>Methanomassiliicoccaceae</taxon>
        <taxon>Candidatus Methanoplasma</taxon>
    </lineage>
</organism>
<comment type="pathway">
    <text evidence="1 7">Cofactor biosynthesis; adenosylcobalamin biosynthesis.</text>
</comment>
<dbReference type="SUPFAM" id="SSF52317">
    <property type="entry name" value="Class I glutamine amidotransferase-like"/>
    <property type="match status" value="1"/>
</dbReference>
<keyword evidence="4 7" id="KW-0169">Cobalamin biosynthesis</keyword>
<dbReference type="InterPro" id="IPR007212">
    <property type="entry name" value="Zf-like"/>
</dbReference>
<gene>
    <name evidence="11" type="primary">cobQ1</name>
    <name evidence="7" type="synonym">cobQ</name>
    <name evidence="11" type="ORF">Mpt1_c06670</name>
</gene>
<feature type="domain" description="CobQ/CobB/MinD/ParA nucleotide binding" evidence="8">
    <location>
        <begin position="115"/>
        <end position="340"/>
    </location>
</feature>
<dbReference type="AlphaFoldDB" id="A0A0A7LE31"/>
<sequence>MDNITKKVKEEIDCGWIGSNELCPYHPCHFTGQDCTFCFCPFYPCRDADLGQNIISKRGSEIWDCSPCLFIHRPAVAKFVMSEIKRMGITDPKDPRIKDIFPAAKARFYKEGRSIMFLGATSDAGKSITVAAVCRILHRKGYIVTPFKSQNMSLNSKVTRKGHEIAMIQTLQSEAAGLKNPDAHMNPILMKPKGDMMSQVIVEGEPYGDYNVTDYYEKFVPGPGVEIVKRNIGFLKKHYDFVVMEGAGSPAEINIYNRDIANMGAARIADAPCILVVNVEWGGSFAYAVGTVELLPEEDRKRIKGIILNNIRGDISKMESGARELERIIGIPVIGLIPHAELELPHEDSEAFRGVKSRGTGKMKIAVIKLPRISNFTDLDPLYVEDTMVTFVTDPEDLEGTDAIIIPGTKNTINDLKWMKEKGLDKAIVKLKGKVPILGICGGYQMMSRSLEDPNGIEDRPAGTTKGLGLFNNIARWNEYKKVTILDEGVLIRTGEPITGFEIHMGISETHEEPLFRMERISGEELEGSFREKEMLFGTYLHGILEKPAFRRFFLSFVKGGKEILSRTEPKDYDDLIEENLEKLANVFERNLDMGKLMEILGEEQ</sequence>
<dbReference type="Proteomes" id="UP000030787">
    <property type="component" value="Chromosome"/>
</dbReference>
<evidence type="ECO:0000259" key="9">
    <source>
        <dbReference type="Pfam" id="PF04071"/>
    </source>
</evidence>
<evidence type="ECO:0000256" key="4">
    <source>
        <dbReference type="ARBA" id="ARBA00022573"/>
    </source>
</evidence>
<feature type="domain" description="CobB/CobQ-like glutamine amidotransferase" evidence="10">
    <location>
        <begin position="364"/>
        <end position="549"/>
    </location>
</feature>
<comment type="function">
    <text evidence="6 7">Catalyzes amidations at positions B, D, E, and G on adenosylcobyrinic A,C-diamide. NH(2) groups are provided by glutamine, and one molecule of ATP is hydrogenolyzed for each amidation.</text>
</comment>
<evidence type="ECO:0000256" key="3">
    <source>
        <dbReference type="ARBA" id="ARBA00014921"/>
    </source>
</evidence>